<feature type="transmembrane region" description="Helical" evidence="2">
    <location>
        <begin position="417"/>
        <end position="439"/>
    </location>
</feature>
<feature type="transmembrane region" description="Helical" evidence="2">
    <location>
        <begin position="469"/>
        <end position="492"/>
    </location>
</feature>
<proteinExistence type="predicted"/>
<reference evidence="3 4" key="1">
    <citation type="submission" date="2017-04" db="EMBL/GenBank/DDBJ databases">
        <title>Draft genome sequences of Alloscardovia macacae UMA81211 and UMA81212 isolated from the feces of a rhesus macaque (Macaca mulatta).</title>
        <authorList>
            <person name="Albert K."/>
            <person name="Sela D.A."/>
        </authorList>
    </citation>
    <scope>NUCLEOTIDE SEQUENCE [LARGE SCALE GENOMIC DNA]</scope>
    <source>
        <strain evidence="3 4">UMA81212</strain>
    </source>
</reference>
<keyword evidence="2" id="KW-0812">Transmembrane</keyword>
<feature type="transmembrane region" description="Helical" evidence="2">
    <location>
        <begin position="277"/>
        <end position="296"/>
    </location>
</feature>
<dbReference type="Proteomes" id="UP000243540">
    <property type="component" value="Unassembled WGS sequence"/>
</dbReference>
<feature type="transmembrane region" description="Helical" evidence="2">
    <location>
        <begin position="163"/>
        <end position="182"/>
    </location>
</feature>
<name>A0A1Y2T2G0_9BIFI</name>
<organism evidence="3 4">
    <name type="scientific">Alloscardovia macacae</name>
    <dbReference type="NCBI Taxonomy" id="1160091"/>
    <lineage>
        <taxon>Bacteria</taxon>
        <taxon>Bacillati</taxon>
        <taxon>Actinomycetota</taxon>
        <taxon>Actinomycetes</taxon>
        <taxon>Bifidobacteriales</taxon>
        <taxon>Bifidobacteriaceae</taxon>
        <taxon>Alloscardovia</taxon>
    </lineage>
</organism>
<feature type="region of interest" description="Disordered" evidence="1">
    <location>
        <begin position="1"/>
        <end position="87"/>
    </location>
</feature>
<feature type="compositionally biased region" description="Basic and acidic residues" evidence="1">
    <location>
        <begin position="22"/>
        <end position="35"/>
    </location>
</feature>
<feature type="compositionally biased region" description="Low complexity" evidence="1">
    <location>
        <begin position="36"/>
        <end position="80"/>
    </location>
</feature>
<feature type="transmembrane region" description="Helical" evidence="2">
    <location>
        <begin position="331"/>
        <end position="352"/>
    </location>
</feature>
<accession>A0A1Y2T2G0</accession>
<dbReference type="InterPro" id="IPR045931">
    <property type="entry name" value="DUF6350"/>
</dbReference>
<sequence length="532" mass="57743">MAEGRTVSSTIDSSSQSASYSDSRERFSSEKRSRTSENSATSENSTASSQSSGMSGRSARSVSSTSSTTSPSTPSQHSATDSGEHAGSHFPQLVPSRAIWRGVLTSVIAFGLFALAIFLFVSLFLLIASMEAGTDLGNVTSSFTGGLIILSQGLAIHTTELKLSIIPLGLTWLSMSLLRATFQRRRNTLLGDFASVLTWTVLTAGTAYFTRDILAAQMWQVAAYPALIAALSWIWSCASDQTSPVYAFLEHRVLKRYASATLRTNLARGLRLARRILITYLLLAFATLLAWIILGWSSMANVFTLTHMGIGSRITTTVLSIGWLPNFLIWALAWLFGATISIGTLGTFSLWVDQSTALPPIPVLGILPQSVASDGTRTALLFTPVLLVTLLGIWTLVARREYKLLKLRPTLRDLLDYLYPLGAFIVSILVTITTSFALIRVSSGSLGEKNLAFLGIDISESLATFGRPIQWGLMTAWLLVIVIVLVQLGVIYGRAYLASRSEDVNSSASSPHHETTDFPHNPTHTTEDTHEH</sequence>
<feature type="transmembrane region" description="Helical" evidence="2">
    <location>
        <begin position="379"/>
        <end position="397"/>
    </location>
</feature>
<feature type="transmembrane region" description="Helical" evidence="2">
    <location>
        <begin position="302"/>
        <end position="324"/>
    </location>
</feature>
<dbReference type="STRING" id="1160091.B9T39_00250"/>
<evidence type="ECO:0000256" key="2">
    <source>
        <dbReference type="SAM" id="Phobius"/>
    </source>
</evidence>
<evidence type="ECO:0000313" key="4">
    <source>
        <dbReference type="Proteomes" id="UP000243540"/>
    </source>
</evidence>
<evidence type="ECO:0000313" key="3">
    <source>
        <dbReference type="EMBL" id="OTA30174.1"/>
    </source>
</evidence>
<feature type="region of interest" description="Disordered" evidence="1">
    <location>
        <begin position="506"/>
        <end position="532"/>
    </location>
</feature>
<gene>
    <name evidence="3" type="ORF">B9T39_00250</name>
</gene>
<dbReference type="RefSeq" id="WP_086105814.1">
    <property type="nucleotide sequence ID" value="NZ_NEKC01000001.1"/>
</dbReference>
<comment type="caution">
    <text evidence="3">The sequence shown here is derived from an EMBL/GenBank/DDBJ whole genome shotgun (WGS) entry which is preliminary data.</text>
</comment>
<feature type="transmembrane region" description="Helical" evidence="2">
    <location>
        <begin position="221"/>
        <end position="238"/>
    </location>
</feature>
<keyword evidence="2" id="KW-0472">Membrane</keyword>
<dbReference type="AlphaFoldDB" id="A0A1Y2T2G0"/>
<feature type="compositionally biased region" description="Low complexity" evidence="1">
    <location>
        <begin position="8"/>
        <end position="21"/>
    </location>
</feature>
<protein>
    <recommendedName>
        <fullName evidence="5">Beta-carotene 15,15'-monooxygenase</fullName>
    </recommendedName>
</protein>
<feature type="transmembrane region" description="Helical" evidence="2">
    <location>
        <begin position="98"/>
        <end position="127"/>
    </location>
</feature>
<feature type="transmembrane region" description="Helical" evidence="2">
    <location>
        <begin position="189"/>
        <end position="209"/>
    </location>
</feature>
<dbReference type="Pfam" id="PF19877">
    <property type="entry name" value="DUF6350"/>
    <property type="match status" value="1"/>
</dbReference>
<keyword evidence="2" id="KW-1133">Transmembrane helix</keyword>
<dbReference type="EMBL" id="NEKC01000001">
    <property type="protein sequence ID" value="OTA30174.1"/>
    <property type="molecule type" value="Genomic_DNA"/>
</dbReference>
<evidence type="ECO:0000256" key="1">
    <source>
        <dbReference type="SAM" id="MobiDB-lite"/>
    </source>
</evidence>
<evidence type="ECO:0008006" key="5">
    <source>
        <dbReference type="Google" id="ProtNLM"/>
    </source>
</evidence>